<gene>
    <name evidence="1" type="ORF">NC661_18265</name>
</gene>
<comment type="caution">
    <text evidence="1">The sequence shown here is derived from an EMBL/GenBank/DDBJ whole genome shotgun (WGS) entry which is preliminary data.</text>
</comment>
<organism evidence="1 2">
    <name type="scientific">Aquibacillus koreensis</name>
    <dbReference type="NCBI Taxonomy" id="279446"/>
    <lineage>
        <taxon>Bacteria</taxon>
        <taxon>Bacillati</taxon>
        <taxon>Bacillota</taxon>
        <taxon>Bacilli</taxon>
        <taxon>Bacillales</taxon>
        <taxon>Bacillaceae</taxon>
        <taxon>Aquibacillus</taxon>
    </lineage>
</organism>
<protein>
    <submittedName>
        <fullName evidence="1">Uncharacterized protein</fullName>
    </submittedName>
</protein>
<evidence type="ECO:0000313" key="2">
    <source>
        <dbReference type="Proteomes" id="UP001145072"/>
    </source>
</evidence>
<name>A0A9X3WS17_9BACI</name>
<dbReference type="EMBL" id="JAMQJZ010000018">
    <property type="protein sequence ID" value="MDC3422299.1"/>
    <property type="molecule type" value="Genomic_DNA"/>
</dbReference>
<reference evidence="1" key="1">
    <citation type="submission" date="2022-06" db="EMBL/GenBank/DDBJ databases">
        <title>Aquibacillus sp. a new bacterium isolated from soil saline samples.</title>
        <authorList>
            <person name="Galisteo C."/>
            <person name="De La Haba R."/>
            <person name="Sanchez-Porro C."/>
            <person name="Ventosa A."/>
        </authorList>
    </citation>
    <scope>NUCLEOTIDE SEQUENCE</scope>
    <source>
        <strain evidence="1">JCM 12387</strain>
    </source>
</reference>
<keyword evidence="2" id="KW-1185">Reference proteome</keyword>
<sequence length="279" mass="33141">MKRMINETFTTGNGSVQIKTFMHEFTYEGEREEYLDMLRLGSKFNMRYRALVCFYGRDLIAYKRKHLTSPQVNEFLRIFSAYLTTNLEDDCPDSWSACTPEFWEEFIIEYIPRHITITKKQMEMKNLLIQLKRFICWLDQQGSCSWFAFVEKYVENVIGEMMTCERALNDLFAYTYPNYNQADWSPIEDLNNIMANLEQCDTTVNSIFEVRKMSESIVSLYDIDTTRTYELIHFPLKKITPGILLDCVIGKKYDDIFWTLYFTDTVYPNKAQKYICFVG</sequence>
<dbReference type="AlphaFoldDB" id="A0A9X3WS17"/>
<evidence type="ECO:0000313" key="1">
    <source>
        <dbReference type="EMBL" id="MDC3422299.1"/>
    </source>
</evidence>
<proteinExistence type="predicted"/>
<accession>A0A9X3WS17</accession>
<dbReference type="RefSeq" id="WP_259868169.1">
    <property type="nucleotide sequence ID" value="NZ_JAMQJZ010000018.1"/>
</dbReference>
<dbReference type="Proteomes" id="UP001145072">
    <property type="component" value="Unassembled WGS sequence"/>
</dbReference>